<sequence length="2274" mass="228613">MGGTRIRPDADGYGGVVAVKLRAVVLSVLMVFSIATVGVSPAAAQAAGNASISPSAVDFGQQSVGNTASQDVTVTNDGGSEIEVTGVEVAGADGDDYTVTSGASGATLAAGDSLTATVEYSPGDTADDSATLTVSYGDGTTSDVSLSGTGTPATLSGTVTDFGAGVENATVVVNGTDTATTTDADGTYAVTVTESSVDLTVYHEFVGGTNATVTPTVSVSGDTTRDIAFDRPTPADLPGDGSADDPYEISTVRELQAMNDSLDANYTLTADIDASRTAQWRAVLTRSRNDILYRGFVPVGKYFRESEPVRFNGTFDGDGHTISNLSTDYGLFAAIGEPGVVRNVHVTDANVTPPADQTLPGDLRTNAGIIARENHGTIAASNVEGRVVPNEGTFEVGGYELVFRDVGGVAGLNSRSGVIQNVSANATVTLRSTPERLTIIGAGGLVDDNRGVIRNVTVDADVTSPFLAGGLASRNDGVIREATVDGEVTNLGYSFGEFDGLVGGVVGEHRGDGVITDVASGADINRNSTDTVGGGVVANLEGTSRINDTYVTGTVSGAAGDDGQTPVGPVVGGVTVFYSGSDGWNGVVRDTYWNEETAGQAAANVDGTTNLTTGEMTGPNATVTMAGLEFYDDWLANETGYPRLVAQVPDEDGTASAPFEVSNPYDLSAVGRNRSAAYRLTDDIDASSRPLNTGDGFDPLGNDTVAFTGSFDGADHTVSNLTLDRPGNDSVGFFGVLDGGAVHNLTLADATVTGADGTGGLVGRAIGGDVTNVTLDSVVVTGGNRTGGVVGNMTGGTVGNISVTDTTVTGANRTGGTVGSYDTTIRYFGQPLTNISVDNATVTGTNRTGGVVGFLNGEQLQNTSASGVIVTGSRSIGGAVGSNRQYVTRVNVNGTVDGDSAVGGVAGANDGVVIDVTTNASVDGDTAVGGVVGENIQQLAVASVTATVTGNESVGGAVGRNTDYVANVTADGSVEGDSAVAGLVGENTGTVKQAYTVASVIGDSDAGGAVGTNSGTVTGVYWDTVVTGQDDSAGGRGLTTAEMTDVAAVSNMTAFDFETGWALTESYPVLAERYDGELPIPFRTTITDTNAPVLTGETLTVDVRVENLGEFTATDRLELLGIDAAQVDNTDVTLLGGGETDITLTWTPETAQSGDVTLVSPGTNETAPVTVGQSGANFNAIITDANDTVTAGETVQVDYEVTNDGASGAEQTIGFTVDGEQVGSETVTLLDGESTTGTFTYTASASDAPTVTVGVTTDDDIATRDVSVNRVPTATADSYTTVENGTLAVGASEGVLANDTDPDGDALTVTTTPVAGPSNGSLALESDGSFQYTPDEGFVGTDSFTYEVSDGTDTDTATVTLSVAEEPAFAVDITDVNVTVTAGDTIAVRANVSNGGAVAATQPVTLGTNGTEVASRSVSVPAGDETTTTFTYATTADDPPAVTVTVASPTASDEATVAVEQPSSGSGPAGMFGSGTAEDPYVVTNATQLQAMNVDLDASYTLGNDIDASATETWNDGAGFDPVGDDTTPFTGSFDGEDRAIAGLTVTRATQNDTGLFGVVGDGATVGNVTLTDADVTGQNQVGIAVGNNSGGRVRSVGVTGTVTGENDVGGLVGRNAGTVARSSASATVGSSGGSVGGLVGGNVGGTVTESYATGDVGSPDASSVGGLVGLSSAGTVNESYATGNATGDAYVGGLVGDVRTVETSGSVVERSYAAGVVTGNTNVGGIVGGMAGTFSGATADLRESYFDERATDQSAAVGFSSFETVVEDNEGFETGDGQGRADEMTGPDAPGNLTAFEFGTTWATREEGYPVLSWQPAANAAPAAADDSYTVAGDETLAVESGGLLTNDDDPDGDALTVTTTPVAGPSNGRVALDADGSFEYTPDDGFTGEDSFTYQVSDGSGGTDTATVTITVTEAARPANLTVTITGTNAPVTEGEKLSVTASVTNVGELADSQPVTLEAFNGDEVDTRSLTLAAGNETNVTLAWETSEGDADSGTITVRTANDTATRSVSVEEADDDDGTSGSGGGGGGGGAEPNDPPNATDDAYTAVENTTLTVAADGGVLDDDTDPDGDALSVTVESGPTNGTLALAENGSFEYTPEPGFAGTDSFSYEVRDSEGGDDTATVTIMMLSETVEWSTSPAFDDETIRLAVGEERRLNVSEARLSDEEIASYEWSIDGRERSGETTTLAFEEAGEYTVELSVTNAAGQTATVTTTVVVENETDAGPTGGDTPSQTPTTDPTTTTSGDGAGFGIVLALVALLGAALLAARKRS</sequence>
<feature type="transmembrane region" description="Helical" evidence="8">
    <location>
        <begin position="21"/>
        <end position="44"/>
    </location>
</feature>
<feature type="region of interest" description="Disordered" evidence="7">
    <location>
        <begin position="2059"/>
        <end position="2087"/>
    </location>
</feature>
<dbReference type="Pfam" id="PF18911">
    <property type="entry name" value="PKD_4"/>
    <property type="match status" value="1"/>
</dbReference>
<evidence type="ECO:0000256" key="3">
    <source>
        <dbReference type="ARBA" id="ARBA00022490"/>
    </source>
</evidence>
<keyword evidence="8" id="KW-1133">Transmembrane helix</keyword>
<name>A0A8J7YHR1_9EURY</name>
<dbReference type="Gene3D" id="2.60.40.1120">
    <property type="entry name" value="Carboxypeptidase-like, regulatory domain"/>
    <property type="match status" value="1"/>
</dbReference>
<dbReference type="GO" id="GO:0005886">
    <property type="term" value="C:plasma membrane"/>
    <property type="evidence" value="ECO:0007669"/>
    <property type="project" value="UniProtKB-SubCell"/>
</dbReference>
<keyword evidence="11" id="KW-1185">Reference proteome</keyword>
<dbReference type="NCBIfam" id="TIGR01965">
    <property type="entry name" value="VCBS_repeat"/>
    <property type="match status" value="1"/>
</dbReference>
<dbReference type="SUPFAM" id="SSF49464">
    <property type="entry name" value="Carboxypeptidase regulatory domain-like"/>
    <property type="match status" value="1"/>
</dbReference>
<comment type="caution">
    <text evidence="10">The sequence shown here is derived from an EMBL/GenBank/DDBJ whole genome shotgun (WGS) entry which is preliminary data.</text>
</comment>
<keyword evidence="4" id="KW-0732">Signal</keyword>
<dbReference type="InterPro" id="IPR013783">
    <property type="entry name" value="Ig-like_fold"/>
</dbReference>
<feature type="compositionally biased region" description="Low complexity" evidence="7">
    <location>
        <begin position="2231"/>
        <end position="2247"/>
    </location>
</feature>
<dbReference type="InterPro" id="IPR022409">
    <property type="entry name" value="PKD/Chitinase_dom"/>
</dbReference>
<keyword evidence="5" id="KW-0969">Cilium</keyword>
<evidence type="ECO:0000256" key="2">
    <source>
        <dbReference type="ARBA" id="ARBA00004496"/>
    </source>
</evidence>
<feature type="compositionally biased region" description="Polar residues" evidence="7">
    <location>
        <begin position="1997"/>
        <end position="2012"/>
    </location>
</feature>
<feature type="compositionally biased region" description="Acidic residues" evidence="7">
    <location>
        <begin position="2064"/>
        <end position="2073"/>
    </location>
</feature>
<dbReference type="NCBIfam" id="NF012200">
    <property type="entry name" value="choice_anch_D"/>
    <property type="match status" value="1"/>
</dbReference>
<feature type="region of interest" description="Disordered" evidence="7">
    <location>
        <begin position="2223"/>
        <end position="2247"/>
    </location>
</feature>
<dbReference type="SUPFAM" id="SSF49299">
    <property type="entry name" value="PKD domain"/>
    <property type="match status" value="1"/>
</dbReference>
<evidence type="ECO:0000256" key="5">
    <source>
        <dbReference type="ARBA" id="ARBA00023069"/>
    </source>
</evidence>
<keyword evidence="8" id="KW-0812">Transmembrane</keyword>
<comment type="subcellular location">
    <subcellularLocation>
        <location evidence="1">Cell projection</location>
        <location evidence="1">Cilium</location>
    </subcellularLocation>
    <subcellularLocation>
        <location evidence="2">Cytoplasm</location>
    </subcellularLocation>
</comment>
<evidence type="ECO:0000259" key="9">
    <source>
        <dbReference type="PROSITE" id="PS50093"/>
    </source>
</evidence>
<keyword evidence="3" id="KW-0963">Cytoplasm</keyword>
<dbReference type="Proteomes" id="UP000783863">
    <property type="component" value="Unassembled WGS sequence"/>
</dbReference>
<dbReference type="SMART" id="SM00089">
    <property type="entry name" value="PKD"/>
    <property type="match status" value="1"/>
</dbReference>
<feature type="transmembrane region" description="Helical" evidence="8">
    <location>
        <begin position="2250"/>
        <end position="2270"/>
    </location>
</feature>
<dbReference type="InterPro" id="IPR053879">
    <property type="entry name" value="HYDIN_VesB_CFA65-like_Ig"/>
</dbReference>
<dbReference type="InterPro" id="IPR008969">
    <property type="entry name" value="CarboxyPept-like_regulatory"/>
</dbReference>
<evidence type="ECO:0000256" key="8">
    <source>
        <dbReference type="SAM" id="Phobius"/>
    </source>
</evidence>
<evidence type="ECO:0000313" key="10">
    <source>
        <dbReference type="EMBL" id="MBX0305767.1"/>
    </source>
</evidence>
<gene>
    <name evidence="10" type="ORF">EGD98_19170</name>
</gene>
<keyword evidence="6" id="KW-0966">Cell projection</keyword>
<dbReference type="NCBIfam" id="TIGR04126">
    <property type="entry name" value="PGF_CTERM"/>
    <property type="match status" value="1"/>
</dbReference>
<dbReference type="Pfam" id="PF17963">
    <property type="entry name" value="Big_9"/>
    <property type="match status" value="3"/>
</dbReference>
<dbReference type="InterPro" id="IPR026371">
    <property type="entry name" value="PGF_CTERM"/>
</dbReference>
<dbReference type="InterPro" id="IPR035986">
    <property type="entry name" value="PKD_dom_sf"/>
</dbReference>
<dbReference type="Gene3D" id="2.160.20.110">
    <property type="match status" value="5"/>
</dbReference>
<protein>
    <submittedName>
        <fullName evidence="10">Tandem-95 repeat protein</fullName>
    </submittedName>
</protein>
<evidence type="ECO:0000256" key="1">
    <source>
        <dbReference type="ARBA" id="ARBA00004138"/>
    </source>
</evidence>
<dbReference type="Pfam" id="PF22544">
    <property type="entry name" value="HYDIN_VesB_CFA65-like_Ig"/>
    <property type="match status" value="1"/>
</dbReference>
<dbReference type="InterPro" id="IPR011635">
    <property type="entry name" value="CARDB"/>
</dbReference>
<proteinExistence type="predicted"/>
<dbReference type="RefSeq" id="WP_220589960.1">
    <property type="nucleotide sequence ID" value="NZ_RKLQ01000005.1"/>
</dbReference>
<feature type="domain" description="PKD" evidence="9">
    <location>
        <begin position="2167"/>
        <end position="2221"/>
    </location>
</feature>
<dbReference type="Gene3D" id="2.60.40.2810">
    <property type="match status" value="3"/>
</dbReference>
<dbReference type="GO" id="GO:0005737">
    <property type="term" value="C:cytoplasm"/>
    <property type="evidence" value="ECO:0007669"/>
    <property type="project" value="UniProtKB-SubCell"/>
</dbReference>
<evidence type="ECO:0000256" key="4">
    <source>
        <dbReference type="ARBA" id="ARBA00022729"/>
    </source>
</evidence>
<organism evidence="10 11">
    <name type="scientific">Haloarcula salinisoli</name>
    <dbReference type="NCBI Taxonomy" id="2487746"/>
    <lineage>
        <taxon>Archaea</taxon>
        <taxon>Methanobacteriati</taxon>
        <taxon>Methanobacteriota</taxon>
        <taxon>Stenosarchaea group</taxon>
        <taxon>Halobacteria</taxon>
        <taxon>Halobacteriales</taxon>
        <taxon>Haloarculaceae</taxon>
        <taxon>Haloarcula</taxon>
    </lineage>
</organism>
<accession>A0A8J7YHR1</accession>
<dbReference type="Gene3D" id="2.60.40.10">
    <property type="entry name" value="Immunoglobulins"/>
    <property type="match status" value="6"/>
</dbReference>
<keyword evidence="8" id="KW-0472">Membrane</keyword>
<dbReference type="Pfam" id="PF07705">
    <property type="entry name" value="CARDB"/>
    <property type="match status" value="3"/>
</dbReference>
<evidence type="ECO:0000256" key="6">
    <source>
        <dbReference type="ARBA" id="ARBA00023273"/>
    </source>
</evidence>
<reference evidence="10" key="1">
    <citation type="submission" date="2021-06" db="EMBL/GenBank/DDBJ databases">
        <title>Halomicroarcula sp. F24A a new haloarchaeum isolated from saline soil.</title>
        <authorList>
            <person name="Duran-Viseras A."/>
            <person name="Sanchez-Porro C."/>
            <person name="Ventosa A."/>
        </authorList>
    </citation>
    <scope>NUCLEOTIDE SEQUENCE</scope>
    <source>
        <strain evidence="10">F24A</strain>
    </source>
</reference>
<evidence type="ECO:0000313" key="11">
    <source>
        <dbReference type="Proteomes" id="UP000783863"/>
    </source>
</evidence>
<dbReference type="GO" id="GO:0030115">
    <property type="term" value="C:S-layer"/>
    <property type="evidence" value="ECO:0007669"/>
    <property type="project" value="UniProtKB-SubCell"/>
</dbReference>
<feature type="region of interest" description="Disordered" evidence="7">
    <location>
        <begin position="1987"/>
        <end position="2046"/>
    </location>
</feature>
<dbReference type="InterPro" id="IPR000601">
    <property type="entry name" value="PKD_dom"/>
</dbReference>
<dbReference type="PROSITE" id="PS50093">
    <property type="entry name" value="PKD"/>
    <property type="match status" value="1"/>
</dbReference>
<dbReference type="EMBL" id="RKLQ01000005">
    <property type="protein sequence ID" value="MBX0305767.1"/>
    <property type="molecule type" value="Genomic_DNA"/>
</dbReference>
<feature type="region of interest" description="Disordered" evidence="7">
    <location>
        <begin position="223"/>
        <end position="245"/>
    </location>
</feature>
<dbReference type="Pfam" id="PF18204">
    <property type="entry name" value="PGF-CTERM"/>
    <property type="match status" value="1"/>
</dbReference>
<dbReference type="InterPro" id="IPR010221">
    <property type="entry name" value="VCBS_dom"/>
</dbReference>
<feature type="compositionally biased region" description="Gly residues" evidence="7">
    <location>
        <begin position="2024"/>
        <end position="2035"/>
    </location>
</feature>
<evidence type="ECO:0000256" key="7">
    <source>
        <dbReference type="SAM" id="MobiDB-lite"/>
    </source>
</evidence>
<dbReference type="NCBIfam" id="NF012211">
    <property type="entry name" value="tand_rpt_95"/>
    <property type="match status" value="3"/>
</dbReference>